<organism evidence="1 2">
    <name type="scientific">Primorskyibacter sedentarius</name>
    <dbReference type="NCBI Taxonomy" id="745311"/>
    <lineage>
        <taxon>Bacteria</taxon>
        <taxon>Pseudomonadati</taxon>
        <taxon>Pseudomonadota</taxon>
        <taxon>Alphaproteobacteria</taxon>
        <taxon>Rhodobacterales</taxon>
        <taxon>Roseobacteraceae</taxon>
        <taxon>Primorskyibacter</taxon>
    </lineage>
</organism>
<dbReference type="AlphaFoldDB" id="A0A4R3IJ38"/>
<feature type="non-terminal residue" evidence="1">
    <location>
        <position position="1"/>
    </location>
</feature>
<comment type="caution">
    <text evidence="1">The sequence shown here is derived from an EMBL/GenBank/DDBJ whole genome shotgun (WGS) entry which is preliminary data.</text>
</comment>
<evidence type="ECO:0000313" key="1">
    <source>
        <dbReference type="EMBL" id="TCS48578.1"/>
    </source>
</evidence>
<proteinExistence type="predicted"/>
<dbReference type="Proteomes" id="UP000295696">
    <property type="component" value="Unassembled WGS sequence"/>
</dbReference>
<protein>
    <submittedName>
        <fullName evidence="1">Uncharacterized protein</fullName>
    </submittedName>
</protein>
<sequence length="90" mass="9892">AGYMMASRSKALAHVADFCSATLAGFCSAVDTLEADWARMVTELTAQFYGAVSRYPGSAFMRMKLGKVFPEARTHIFETSQQARAFLDVE</sequence>
<name>A0A4R3IJ38_9RHOB</name>
<reference evidence="1 2" key="1">
    <citation type="submission" date="2019-03" db="EMBL/GenBank/DDBJ databases">
        <title>Genomic Encyclopedia of Type Strains, Phase IV (KMG-IV): sequencing the most valuable type-strain genomes for metagenomic binning, comparative biology and taxonomic classification.</title>
        <authorList>
            <person name="Goeker M."/>
        </authorList>
    </citation>
    <scope>NUCLEOTIDE SEQUENCE [LARGE SCALE GENOMIC DNA]</scope>
    <source>
        <strain evidence="1 2">DSM 104836</strain>
    </source>
</reference>
<dbReference type="RefSeq" id="WP_207906087.1">
    <property type="nucleotide sequence ID" value="NZ_SLZU01000055.1"/>
</dbReference>
<accession>A0A4R3IJ38</accession>
<evidence type="ECO:0000313" key="2">
    <source>
        <dbReference type="Proteomes" id="UP000295696"/>
    </source>
</evidence>
<dbReference type="EMBL" id="SLZU01000055">
    <property type="protein sequence ID" value="TCS48578.1"/>
    <property type="molecule type" value="Genomic_DNA"/>
</dbReference>
<keyword evidence="2" id="KW-1185">Reference proteome</keyword>
<gene>
    <name evidence="1" type="ORF">EDD52_1554</name>
</gene>